<dbReference type="Pfam" id="PF05922">
    <property type="entry name" value="Inhibitor_I9"/>
    <property type="match status" value="1"/>
</dbReference>
<dbReference type="PROSITE" id="PS00137">
    <property type="entry name" value="SUBTILASE_HIS"/>
    <property type="match status" value="1"/>
</dbReference>
<evidence type="ECO:0000259" key="10">
    <source>
        <dbReference type="Pfam" id="PF05922"/>
    </source>
</evidence>
<name>A0AAW0JG10_QUESU</name>
<dbReference type="PRINTS" id="PR00723">
    <property type="entry name" value="SUBTILISIN"/>
</dbReference>
<dbReference type="InterPro" id="IPR000209">
    <property type="entry name" value="Peptidase_S8/S53_dom"/>
</dbReference>
<evidence type="ECO:0000259" key="9">
    <source>
        <dbReference type="Pfam" id="PF00082"/>
    </source>
</evidence>
<evidence type="ECO:0000313" key="12">
    <source>
        <dbReference type="EMBL" id="KAK7825917.1"/>
    </source>
</evidence>
<evidence type="ECO:0000259" key="11">
    <source>
        <dbReference type="Pfam" id="PF17766"/>
    </source>
</evidence>
<sequence length="599" mass="64599">MQAYIVYMGNKRDEVSTSSLYTSMLQDVIGSHIGPESLLYSYKRSFHGFAEWMRSSVFPNEKKELHTTRSWDFLGLPIPKQVDGKTIESNVIIGVFDSGIWPESDSFNDKGFGPPPSKWKGKCQASTNFTCNNKIIGARYYRGNKLFEKEDIKSPRDSDGHGTHVASIAAGNLVNMASVQGLGLGIARGGFPSARIAVYKVCFGGCYDADILAAFDDAIADGVDIISISLGGSAKSYFTDVVAIGAFHAMRNGILTSTSIGNEGPDLGSISNFSPWSLSVAASTIDRKFYTKGISINTFDLKNKTYPIIYGGDAPNKKANVDSYISRYCNDDTLDKKLVKGKIVLCDVENEGTGQLSAGAVGTVMQGRRPTSASFAFPLPAAYVSLEDGGNIYSYMNSTRSPTATILKTNERKDPYAPYVAEFSSRAVPMSPEESSGAEFAYGAGNINPLKSANPGLIYDVDALDYIAFLCGQGYSTKLLQAVTGDSSSCPKGTDRKVFDLNYPSFALSTSSSNSISQVFNRTVTNVGTSTSTYKAKVSAPPGLSIKVNPSVLSFTCLRQKLSFTLTIEGTIDRQIVSASLIWDDGTFQVRSPIVVYAF</sequence>
<evidence type="ECO:0000256" key="3">
    <source>
        <dbReference type="ARBA" id="ARBA00022525"/>
    </source>
</evidence>
<comment type="subcellular location">
    <subcellularLocation>
        <location evidence="1">Secreted</location>
    </subcellularLocation>
</comment>
<organism evidence="12 13">
    <name type="scientific">Quercus suber</name>
    <name type="common">Cork oak</name>
    <dbReference type="NCBI Taxonomy" id="58331"/>
    <lineage>
        <taxon>Eukaryota</taxon>
        <taxon>Viridiplantae</taxon>
        <taxon>Streptophyta</taxon>
        <taxon>Embryophyta</taxon>
        <taxon>Tracheophyta</taxon>
        <taxon>Spermatophyta</taxon>
        <taxon>Magnoliopsida</taxon>
        <taxon>eudicotyledons</taxon>
        <taxon>Gunneridae</taxon>
        <taxon>Pentapetalae</taxon>
        <taxon>rosids</taxon>
        <taxon>fabids</taxon>
        <taxon>Fagales</taxon>
        <taxon>Fagaceae</taxon>
        <taxon>Quercus</taxon>
    </lineage>
</organism>
<feature type="active site" description="Charge relay system" evidence="8">
    <location>
        <position position="161"/>
    </location>
</feature>
<dbReference type="SUPFAM" id="SSF52743">
    <property type="entry name" value="Subtilisin-like"/>
    <property type="match status" value="1"/>
</dbReference>
<feature type="domain" description="Subtilisin-like protease fibronectin type-III" evidence="11">
    <location>
        <begin position="500"/>
        <end position="596"/>
    </location>
</feature>
<feature type="active site" description="Charge relay system" evidence="8">
    <location>
        <position position="374"/>
    </location>
</feature>
<dbReference type="AlphaFoldDB" id="A0AAW0JG10"/>
<dbReference type="InterPro" id="IPR015500">
    <property type="entry name" value="Peptidase_S8_subtilisin-rel"/>
</dbReference>
<dbReference type="PROSITE" id="PS51892">
    <property type="entry name" value="SUBTILASE"/>
    <property type="match status" value="1"/>
</dbReference>
<dbReference type="Gene3D" id="3.40.50.200">
    <property type="entry name" value="Peptidase S8/S53 domain"/>
    <property type="match status" value="1"/>
</dbReference>
<dbReference type="CDD" id="cd04852">
    <property type="entry name" value="Peptidases_S8_3"/>
    <property type="match status" value="1"/>
</dbReference>
<evidence type="ECO:0000256" key="1">
    <source>
        <dbReference type="ARBA" id="ARBA00004613"/>
    </source>
</evidence>
<dbReference type="PANTHER" id="PTHR10795">
    <property type="entry name" value="PROPROTEIN CONVERTASE SUBTILISIN/KEXIN"/>
    <property type="match status" value="1"/>
</dbReference>
<dbReference type="Pfam" id="PF00082">
    <property type="entry name" value="Peptidase_S8"/>
    <property type="match status" value="1"/>
</dbReference>
<evidence type="ECO:0000256" key="7">
    <source>
        <dbReference type="ARBA" id="ARBA00022825"/>
    </source>
</evidence>
<dbReference type="GO" id="GO:0005576">
    <property type="term" value="C:extracellular region"/>
    <property type="evidence" value="ECO:0007669"/>
    <property type="project" value="UniProtKB-SubCell"/>
</dbReference>
<dbReference type="Pfam" id="PF17766">
    <property type="entry name" value="fn3_6"/>
    <property type="match status" value="1"/>
</dbReference>
<evidence type="ECO:0000313" key="13">
    <source>
        <dbReference type="Proteomes" id="UP000237347"/>
    </source>
</evidence>
<evidence type="ECO:0000256" key="2">
    <source>
        <dbReference type="ARBA" id="ARBA00011073"/>
    </source>
</evidence>
<dbReference type="Proteomes" id="UP000237347">
    <property type="component" value="Unassembled WGS sequence"/>
</dbReference>
<keyword evidence="3" id="KW-0964">Secreted</keyword>
<evidence type="ECO:0000256" key="4">
    <source>
        <dbReference type="ARBA" id="ARBA00022670"/>
    </source>
</evidence>
<keyword evidence="7 8" id="KW-0720">Serine protease</keyword>
<keyword evidence="4 8" id="KW-0645">Protease</keyword>
<comment type="caution">
    <text evidence="12">The sequence shown here is derived from an EMBL/GenBank/DDBJ whole genome shotgun (WGS) entry which is preliminary data.</text>
</comment>
<dbReference type="InterPro" id="IPR022398">
    <property type="entry name" value="Peptidase_S8_His-AS"/>
</dbReference>
<dbReference type="InterPro" id="IPR034197">
    <property type="entry name" value="Peptidases_S8_3"/>
</dbReference>
<feature type="domain" description="Inhibitor I9" evidence="10">
    <location>
        <begin position="4"/>
        <end position="50"/>
    </location>
</feature>
<keyword evidence="6 8" id="KW-0378">Hydrolase</keyword>
<dbReference type="GO" id="GO:0006508">
    <property type="term" value="P:proteolysis"/>
    <property type="evidence" value="ECO:0007669"/>
    <property type="project" value="UniProtKB-KW"/>
</dbReference>
<dbReference type="InterPro" id="IPR045051">
    <property type="entry name" value="SBT"/>
</dbReference>
<feature type="active site" description="Charge relay system" evidence="8">
    <location>
        <position position="97"/>
    </location>
</feature>
<accession>A0AAW0JG10</accession>
<evidence type="ECO:0000256" key="6">
    <source>
        <dbReference type="ARBA" id="ARBA00022801"/>
    </source>
</evidence>
<keyword evidence="13" id="KW-1185">Reference proteome</keyword>
<dbReference type="InterPro" id="IPR041469">
    <property type="entry name" value="Subtilisin-like_FN3"/>
</dbReference>
<dbReference type="GO" id="GO:0004252">
    <property type="term" value="F:serine-type endopeptidase activity"/>
    <property type="evidence" value="ECO:0007669"/>
    <property type="project" value="UniProtKB-UniRule"/>
</dbReference>
<keyword evidence="5" id="KW-0732">Signal</keyword>
<dbReference type="InterPro" id="IPR036852">
    <property type="entry name" value="Peptidase_S8/S53_dom_sf"/>
</dbReference>
<dbReference type="Gene3D" id="2.60.40.2310">
    <property type="match status" value="1"/>
</dbReference>
<evidence type="ECO:0000256" key="5">
    <source>
        <dbReference type="ARBA" id="ARBA00022729"/>
    </source>
</evidence>
<dbReference type="CDD" id="cd02120">
    <property type="entry name" value="PA_subtilisin_like"/>
    <property type="match status" value="1"/>
</dbReference>
<evidence type="ECO:0000256" key="8">
    <source>
        <dbReference type="PROSITE-ProRule" id="PRU01240"/>
    </source>
</evidence>
<feature type="domain" description="Peptidase S8/S53" evidence="9">
    <location>
        <begin position="89"/>
        <end position="330"/>
    </location>
</feature>
<reference evidence="12 13" key="1">
    <citation type="journal article" date="2018" name="Sci. Data">
        <title>The draft genome sequence of cork oak.</title>
        <authorList>
            <person name="Ramos A.M."/>
            <person name="Usie A."/>
            <person name="Barbosa P."/>
            <person name="Barros P.M."/>
            <person name="Capote T."/>
            <person name="Chaves I."/>
            <person name="Simoes F."/>
            <person name="Abreu I."/>
            <person name="Carrasquinho I."/>
            <person name="Faro C."/>
            <person name="Guimaraes J.B."/>
            <person name="Mendonca D."/>
            <person name="Nobrega F."/>
            <person name="Rodrigues L."/>
            <person name="Saibo N.J.M."/>
            <person name="Varela M.C."/>
            <person name="Egas C."/>
            <person name="Matos J."/>
            <person name="Miguel C.M."/>
            <person name="Oliveira M.M."/>
            <person name="Ricardo C.P."/>
            <person name="Goncalves S."/>
        </authorList>
    </citation>
    <scope>NUCLEOTIDE SEQUENCE [LARGE SCALE GENOMIC DNA]</scope>
    <source>
        <strain evidence="13">cv. HL8</strain>
    </source>
</reference>
<protein>
    <submittedName>
        <fullName evidence="12">Subtilisin-like protease sbt4.4</fullName>
    </submittedName>
</protein>
<proteinExistence type="inferred from homology"/>
<dbReference type="InterPro" id="IPR037045">
    <property type="entry name" value="S8pro/Inhibitor_I9_sf"/>
</dbReference>
<gene>
    <name evidence="12" type="primary">SBT4.4_3</name>
    <name evidence="12" type="ORF">CFP56_032659</name>
</gene>
<comment type="similarity">
    <text evidence="2 8">Belongs to the peptidase S8 family.</text>
</comment>
<dbReference type="Gene3D" id="3.30.70.80">
    <property type="entry name" value="Peptidase S8 propeptide/proteinase inhibitor I9"/>
    <property type="match status" value="1"/>
</dbReference>
<dbReference type="InterPro" id="IPR010259">
    <property type="entry name" value="S8pro/Inhibitor_I9"/>
</dbReference>
<dbReference type="EMBL" id="PKMF04000561">
    <property type="protein sequence ID" value="KAK7825917.1"/>
    <property type="molecule type" value="Genomic_DNA"/>
</dbReference>